<evidence type="ECO:0000259" key="9">
    <source>
        <dbReference type="Pfam" id="PF00082"/>
    </source>
</evidence>
<evidence type="ECO:0000256" key="5">
    <source>
        <dbReference type="ARBA" id="ARBA00022825"/>
    </source>
</evidence>
<dbReference type="Pfam" id="PF01344">
    <property type="entry name" value="Kelch_1"/>
    <property type="match status" value="5"/>
</dbReference>
<evidence type="ECO:0000256" key="4">
    <source>
        <dbReference type="ARBA" id="ARBA00022801"/>
    </source>
</evidence>
<dbReference type="InterPro" id="IPR036852">
    <property type="entry name" value="Peptidase_S8/S53_dom_sf"/>
</dbReference>
<proteinExistence type="inferred from homology"/>
<dbReference type="SUPFAM" id="SSF49464">
    <property type="entry name" value="Carboxypeptidase regulatory domain-like"/>
    <property type="match status" value="3"/>
</dbReference>
<feature type="domain" description="Cleaved adhesin" evidence="10">
    <location>
        <begin position="676"/>
        <end position="748"/>
    </location>
</feature>
<feature type="domain" description="Peptidase S8/S53" evidence="9">
    <location>
        <begin position="195"/>
        <end position="474"/>
    </location>
</feature>
<evidence type="ECO:0000256" key="6">
    <source>
        <dbReference type="PROSITE-ProRule" id="PRU01240"/>
    </source>
</evidence>
<dbReference type="InterPro" id="IPR011628">
    <property type="entry name" value="Cleaved_adhesin"/>
</dbReference>
<evidence type="ECO:0000259" key="10">
    <source>
        <dbReference type="Pfam" id="PF07675"/>
    </source>
</evidence>
<dbReference type="PRINTS" id="PR00723">
    <property type="entry name" value="SUBTILISIN"/>
</dbReference>
<keyword evidence="12" id="KW-1185">Reference proteome</keyword>
<gene>
    <name evidence="11" type="ORF">C1I95_12320</name>
</gene>
<protein>
    <submittedName>
        <fullName evidence="11">Peptidase S8</fullName>
    </submittedName>
</protein>
<feature type="active site" description="Charge relay system" evidence="6">
    <location>
        <position position="250"/>
    </location>
</feature>
<evidence type="ECO:0000256" key="1">
    <source>
        <dbReference type="ARBA" id="ARBA00022441"/>
    </source>
</evidence>
<dbReference type="InterPro" id="IPR011043">
    <property type="entry name" value="Gal_Oxase/kelch_b-propeller"/>
</dbReference>
<dbReference type="PANTHER" id="PTHR45632:SF3">
    <property type="entry name" value="KELCH-LIKE PROTEIN 32"/>
    <property type="match status" value="1"/>
</dbReference>
<dbReference type="Pfam" id="PF13620">
    <property type="entry name" value="CarboxypepD_reg"/>
    <property type="match status" value="1"/>
</dbReference>
<dbReference type="Gene3D" id="2.60.120.200">
    <property type="match status" value="1"/>
</dbReference>
<dbReference type="InterPro" id="IPR015915">
    <property type="entry name" value="Kelch-typ_b-propeller"/>
</dbReference>
<organism evidence="11 12">
    <name type="scientific">Micromonospora craterilacus</name>
    <dbReference type="NCBI Taxonomy" id="1655439"/>
    <lineage>
        <taxon>Bacteria</taxon>
        <taxon>Bacillati</taxon>
        <taxon>Actinomycetota</taxon>
        <taxon>Actinomycetes</taxon>
        <taxon>Micromonosporales</taxon>
        <taxon>Micromonosporaceae</taxon>
        <taxon>Micromonospora</taxon>
    </lineage>
</organism>
<dbReference type="InterPro" id="IPR015500">
    <property type="entry name" value="Peptidase_S8_subtilisin-rel"/>
</dbReference>
<feature type="chain" id="PRO_5016089007" evidence="8">
    <location>
        <begin position="38"/>
        <end position="1472"/>
    </location>
</feature>
<sequence>MLERRNRRRTARSLVSAGAALVLAATGLAATSAGAQAASAGAGAGAASPSDKIRPELTKQLQAEREGDFWIRFNDKADLGQASAIKDWAKRGTAVADALKKTAADSQSKIRAELDAASVKYQTFWATNAIKVSDGSLTMAQNIAAHAEVEGLYAPIAYKVPEVTKGTDEKAVNAVEWGIANINADDVWSQYGVTGAGITVANIDTGVQFNHPALVNSYRGNNGDGTFDHNYNWFNAAGTCAAAPCDSNGHGTHTMGTMAGSDGANQIGVAPGVKWIAANGCCPSDAALISSGQWMLEPRDLNGQNPDASKRPNIINNSWGTTLPSNDPFMEDVTLAWTASGIFGVWSNGNSGPACQTSGSPGSLTSNYSAGAYDINNNIASFSARGAGQGGTIKPNISAPGVNVRSSLPGSSYGTANGTSMAAPHLAGAIALLWSAAPALVGDVNATRTLLNTTAVDKADAQCGGTASNNNVYGEGRLDVLALLNAAPIGDTGTLAGTITDAATGAPIAGATVALTGPADRQLTTGADGKYSSLLPVGGYQVAVTAFGYASRTVSATINKDATTTTNVALTAVPSVTVSGTVTDGSGHGWPLYAKVSVEGGSGVSDYTTPANGRYSMKLPAGTTYTLKIEPQYPGYQTVTREVVVGSSDVTSDVAVRVAANACTTAPGYRYGSDGVYETFDGSTTPAGWSLVDHLGNGQVWRFTDNGNRGNLTGGTGNFAIIDSDNYGSGQRQDSSLVSPVVDLTDVATPVIRFNQDFRHLGAAHRADVDLSLDGGTTWTNVLRQSTNVRGPLVTEVPIPQAAGNAQTRVRFHYYDAAWAWWWQVDNVLIGSEVSCKPVDGGLVLGHVRDRNDDGYVNGATVTSDDRPAEKATSAATPDDPDLPDGFFWMFSSLTDTHKFTATAGKYVSQSKQVDVRAHAATAVEFQLAAGRLSVQPDQVSGTVQMPSGKVNRTFTVTNTGGAPVDVEFGERDGGFELLRADGSRINQQHVLNSSGAPEQRLTVPTSFAAAASGKAETATSAAVGPQAEPWTNIANYPANVMDNRVVNLDGKVYSIGGGNGSASTAKNYVYDPIAQNWAPIADLPGARNAMTVGVVDGKILASGGWAAAGPDATTWSYDPAANSWTRKADNPAPRSAAGQAVVDGKLYAIGGCTTASCTPMSNSVVRYDPGGDRWETLPNYPRSVAFAACGGIDGVVYCTGGNDGSVALKASYAFDPGDDSWTAVADAPVDSWASSFAVANGKLLVVGGVQAGAVTNAGFSYDPATSAWSNLPNANTARYRGAAACGFYKVGGSSGSFNATPDSEVLPGLEECAERPADVSWMTIDKTAVTLAPGQKVTVTVGMTASVDQPGTYNGLVSIKQNTPYTVQPVVVTMNVQPPKSWGKLTGTVTGTSCQGASAPIADALVQVDSKRLSWSFATDAEGRYAYWLDSQHNPLTIIVAKEGWKPQTRKTSIGGGTPKVENFALSPVRC</sequence>
<keyword evidence="1" id="KW-0880">Kelch repeat</keyword>
<dbReference type="Gene3D" id="2.120.10.80">
    <property type="entry name" value="Kelch-type beta propeller"/>
    <property type="match status" value="1"/>
</dbReference>
<dbReference type="Gene3D" id="2.60.40.10">
    <property type="entry name" value="Immunoglobulins"/>
    <property type="match status" value="1"/>
</dbReference>
<evidence type="ECO:0000313" key="11">
    <source>
        <dbReference type="EMBL" id="PZG19057.1"/>
    </source>
</evidence>
<dbReference type="PROSITE" id="PS51892">
    <property type="entry name" value="SUBTILASE"/>
    <property type="match status" value="1"/>
</dbReference>
<dbReference type="Pfam" id="PF00082">
    <property type="entry name" value="Peptidase_S8"/>
    <property type="match status" value="1"/>
</dbReference>
<feature type="active site" description="Charge relay system" evidence="6">
    <location>
        <position position="420"/>
    </location>
</feature>
<dbReference type="GO" id="GO:0004252">
    <property type="term" value="F:serine-type endopeptidase activity"/>
    <property type="evidence" value="ECO:0007669"/>
    <property type="project" value="UniProtKB-UniRule"/>
</dbReference>
<feature type="active site" description="Charge relay system" evidence="6">
    <location>
        <position position="204"/>
    </location>
</feature>
<feature type="signal peptide" evidence="8">
    <location>
        <begin position="1"/>
        <end position="37"/>
    </location>
</feature>
<evidence type="ECO:0000256" key="2">
    <source>
        <dbReference type="ARBA" id="ARBA00022670"/>
    </source>
</evidence>
<dbReference type="InterPro" id="IPR008969">
    <property type="entry name" value="CarboxyPept-like_regulatory"/>
</dbReference>
<keyword evidence="2 6" id="KW-0645">Protease</keyword>
<reference evidence="11 12" key="1">
    <citation type="submission" date="2018-01" db="EMBL/GenBank/DDBJ databases">
        <title>Draft genome sequence of Jishengella sp. NA12.</title>
        <authorList>
            <person name="Sahin N."/>
            <person name="Ay H."/>
            <person name="Saygin H."/>
        </authorList>
    </citation>
    <scope>NUCLEOTIDE SEQUENCE [LARGE SCALE GENOMIC DNA]</scope>
    <source>
        <strain evidence="11 12">NA12</strain>
    </source>
</reference>
<dbReference type="Proteomes" id="UP000248924">
    <property type="component" value="Unassembled WGS sequence"/>
</dbReference>
<keyword evidence="8" id="KW-0732">Signal</keyword>
<keyword evidence="3" id="KW-0677">Repeat</keyword>
<dbReference type="SUPFAM" id="SSF50965">
    <property type="entry name" value="Galactose oxidase, central domain"/>
    <property type="match status" value="1"/>
</dbReference>
<accession>A0A2W2FBT3</accession>
<evidence type="ECO:0000256" key="8">
    <source>
        <dbReference type="SAM" id="SignalP"/>
    </source>
</evidence>
<dbReference type="Pfam" id="PF07675">
    <property type="entry name" value="Cleaved_Adhesin"/>
    <property type="match status" value="1"/>
</dbReference>
<dbReference type="SUPFAM" id="SSF52743">
    <property type="entry name" value="Subtilisin-like"/>
    <property type="match status" value="1"/>
</dbReference>
<evidence type="ECO:0000313" key="12">
    <source>
        <dbReference type="Proteomes" id="UP000248924"/>
    </source>
</evidence>
<dbReference type="Gene3D" id="3.40.50.200">
    <property type="entry name" value="Peptidase S8/S53 domain"/>
    <property type="match status" value="1"/>
</dbReference>
<dbReference type="SMART" id="SM00612">
    <property type="entry name" value="Kelch"/>
    <property type="match status" value="5"/>
</dbReference>
<evidence type="ECO:0000256" key="3">
    <source>
        <dbReference type="ARBA" id="ARBA00022737"/>
    </source>
</evidence>
<dbReference type="OrthoDB" id="9813435at2"/>
<name>A0A2W2FBT3_9ACTN</name>
<dbReference type="Gene3D" id="2.60.40.1120">
    <property type="entry name" value="Carboxypeptidase-like, regulatory domain"/>
    <property type="match status" value="4"/>
</dbReference>
<comment type="similarity">
    <text evidence="6">Belongs to the peptidase S8 family.</text>
</comment>
<keyword evidence="4 6" id="KW-0378">Hydrolase</keyword>
<dbReference type="PANTHER" id="PTHR45632">
    <property type="entry name" value="LD33804P"/>
    <property type="match status" value="1"/>
</dbReference>
<dbReference type="InterPro" id="IPR006652">
    <property type="entry name" value="Kelch_1"/>
</dbReference>
<dbReference type="EMBL" id="POTY01000062">
    <property type="protein sequence ID" value="PZG19057.1"/>
    <property type="molecule type" value="Genomic_DNA"/>
</dbReference>
<keyword evidence="5 6" id="KW-0720">Serine protease</keyword>
<evidence type="ECO:0000256" key="7">
    <source>
        <dbReference type="SAM" id="MobiDB-lite"/>
    </source>
</evidence>
<dbReference type="InterPro" id="IPR013783">
    <property type="entry name" value="Ig-like_fold"/>
</dbReference>
<feature type="region of interest" description="Disordered" evidence="7">
    <location>
        <begin position="856"/>
        <end position="880"/>
    </location>
</feature>
<dbReference type="GO" id="GO:0005975">
    <property type="term" value="P:carbohydrate metabolic process"/>
    <property type="evidence" value="ECO:0007669"/>
    <property type="project" value="UniProtKB-ARBA"/>
</dbReference>
<comment type="caution">
    <text evidence="11">The sequence shown here is derived from an EMBL/GenBank/DDBJ whole genome shotgun (WGS) entry which is preliminary data.</text>
</comment>
<dbReference type="GO" id="GO:0006508">
    <property type="term" value="P:proteolysis"/>
    <property type="evidence" value="ECO:0007669"/>
    <property type="project" value="UniProtKB-KW"/>
</dbReference>
<dbReference type="InterPro" id="IPR000209">
    <property type="entry name" value="Peptidase_S8/S53_dom"/>
</dbReference>